<dbReference type="InterPro" id="IPR036291">
    <property type="entry name" value="NAD(P)-bd_dom_sf"/>
</dbReference>
<comment type="similarity">
    <text evidence="6">Belongs to the LDH/MDH superfamily.</text>
</comment>
<dbReference type="AlphaFoldDB" id="A0A1A9X224"/>
<evidence type="ECO:0000256" key="6">
    <source>
        <dbReference type="RuleBase" id="RU003369"/>
    </source>
</evidence>
<dbReference type="InterPro" id="IPR001236">
    <property type="entry name" value="Lactate/malate_DH_N"/>
</dbReference>
<evidence type="ECO:0000256" key="4">
    <source>
        <dbReference type="ARBA" id="ARBA00023002"/>
    </source>
</evidence>
<keyword evidence="3" id="KW-0816">Tricarboxylic acid cycle</keyword>
<evidence type="ECO:0000256" key="1">
    <source>
        <dbReference type="ARBA" id="ARBA00012995"/>
    </source>
</evidence>
<reference evidence="9" key="2">
    <citation type="submission" date="2020-05" db="UniProtKB">
        <authorList>
            <consortium name="EnsemblMetazoa"/>
        </authorList>
    </citation>
    <scope>IDENTIFICATION</scope>
    <source>
        <strain evidence="9">IAEA</strain>
    </source>
</reference>
<dbReference type="STRING" id="37001.A0A1A9X224"/>
<feature type="domain" description="Lactate/malate dehydrogenase N-terminal" evidence="7">
    <location>
        <begin position="8"/>
        <end position="90"/>
    </location>
</feature>
<evidence type="ECO:0000256" key="3">
    <source>
        <dbReference type="ARBA" id="ARBA00022532"/>
    </source>
</evidence>
<dbReference type="Pfam" id="PF02866">
    <property type="entry name" value="Ldh_1_C"/>
    <property type="match status" value="1"/>
</dbReference>
<proteinExistence type="inferred from homology"/>
<dbReference type="SUPFAM" id="SSF56327">
    <property type="entry name" value="LDH C-terminal domain-like"/>
    <property type="match status" value="1"/>
</dbReference>
<dbReference type="Gene3D" id="3.90.110.10">
    <property type="entry name" value="Lactate dehydrogenase/glycoside hydrolase, family 4, C-terminal"/>
    <property type="match status" value="1"/>
</dbReference>
<dbReference type="GO" id="GO:0030060">
    <property type="term" value="F:L-malate dehydrogenase (NAD+) activity"/>
    <property type="evidence" value="ECO:0007669"/>
    <property type="project" value="UniProtKB-EC"/>
</dbReference>
<dbReference type="Proteomes" id="UP000091820">
    <property type="component" value="Unassembled WGS sequence"/>
</dbReference>
<evidence type="ECO:0000256" key="2">
    <source>
        <dbReference type="ARBA" id="ARBA00016075"/>
    </source>
</evidence>
<dbReference type="Gene3D" id="3.40.50.720">
    <property type="entry name" value="NAD(P)-binding Rossmann-like Domain"/>
    <property type="match status" value="1"/>
</dbReference>
<organism evidence="9 10">
    <name type="scientific">Glossina brevipalpis</name>
    <dbReference type="NCBI Taxonomy" id="37001"/>
    <lineage>
        <taxon>Eukaryota</taxon>
        <taxon>Metazoa</taxon>
        <taxon>Ecdysozoa</taxon>
        <taxon>Arthropoda</taxon>
        <taxon>Hexapoda</taxon>
        <taxon>Insecta</taxon>
        <taxon>Pterygota</taxon>
        <taxon>Neoptera</taxon>
        <taxon>Endopterygota</taxon>
        <taxon>Diptera</taxon>
        <taxon>Brachycera</taxon>
        <taxon>Muscomorpha</taxon>
        <taxon>Hippoboscoidea</taxon>
        <taxon>Glossinidae</taxon>
        <taxon>Glossina</taxon>
    </lineage>
</organism>
<dbReference type="PANTHER" id="PTHR11540:SF16">
    <property type="entry name" value="MALATE DEHYDROGENASE, MITOCHONDRIAL"/>
    <property type="match status" value="1"/>
</dbReference>
<evidence type="ECO:0000259" key="7">
    <source>
        <dbReference type="Pfam" id="PF00056"/>
    </source>
</evidence>
<dbReference type="GO" id="GO:0005739">
    <property type="term" value="C:mitochondrion"/>
    <property type="evidence" value="ECO:0007669"/>
    <property type="project" value="TreeGrafter"/>
</dbReference>
<evidence type="ECO:0000313" key="9">
    <source>
        <dbReference type="EnsemblMetazoa" id="GBRI041366-PA"/>
    </source>
</evidence>
<protein>
    <recommendedName>
        <fullName evidence="2">Malate dehydrogenase, mitochondrial</fullName>
        <ecNumber evidence="1">1.1.1.37</ecNumber>
    </recommendedName>
</protein>
<dbReference type="SUPFAM" id="SSF51735">
    <property type="entry name" value="NAD(P)-binding Rossmann-fold domains"/>
    <property type="match status" value="1"/>
</dbReference>
<dbReference type="PANTHER" id="PTHR11540">
    <property type="entry name" value="MALATE AND LACTATE DEHYDROGENASE"/>
    <property type="match status" value="1"/>
</dbReference>
<dbReference type="GO" id="GO:0006099">
    <property type="term" value="P:tricarboxylic acid cycle"/>
    <property type="evidence" value="ECO:0007669"/>
    <property type="project" value="UniProtKB-KW"/>
</dbReference>
<keyword evidence="5" id="KW-0520">NAD</keyword>
<keyword evidence="4 6" id="KW-0560">Oxidoreductase</keyword>
<feature type="domain" description="Lactate/malate dehydrogenase C-terminal" evidence="8">
    <location>
        <begin position="93"/>
        <end position="165"/>
    </location>
</feature>
<keyword evidence="10" id="KW-1185">Reference proteome</keyword>
<dbReference type="EC" id="1.1.1.37" evidence="1"/>
<dbReference type="EnsemblMetazoa" id="GBRI041366-RA">
    <property type="protein sequence ID" value="GBRI041366-PA"/>
    <property type="gene ID" value="GBRI041366"/>
</dbReference>
<evidence type="ECO:0000313" key="10">
    <source>
        <dbReference type="Proteomes" id="UP000091820"/>
    </source>
</evidence>
<sequence length="229" mass="25349">MQKKKDVIKETSKSCDVVVVPAGVPHEPGLSRDDLFKVNVDTVKVIAQVVAAKCPKILVAIITNPVNSCVPIAAEIMKKDGAYDPKRLFGVSTLDIVRDRTFIGEVNGVDPKEVEIPVIGGHSGITIIPVLSQSKPAFKGDQAAIETMTMRIQEAGTEVVKAKAGEYGEYRLQKSTVEESEDMKSITEYHLSVYKSYQNRYLDCIIYYRNGVSDVQFPKIKKDELIFLL</sequence>
<evidence type="ECO:0000259" key="8">
    <source>
        <dbReference type="Pfam" id="PF02866"/>
    </source>
</evidence>
<dbReference type="Pfam" id="PF00056">
    <property type="entry name" value="Ldh_1_N"/>
    <property type="match status" value="1"/>
</dbReference>
<dbReference type="VEuPathDB" id="VectorBase:GBRI041366"/>
<dbReference type="InterPro" id="IPR022383">
    <property type="entry name" value="Lactate/malate_DH_C"/>
</dbReference>
<reference evidence="10" key="1">
    <citation type="submission" date="2014-03" db="EMBL/GenBank/DDBJ databases">
        <authorList>
            <person name="Aksoy S."/>
            <person name="Warren W."/>
            <person name="Wilson R.K."/>
        </authorList>
    </citation>
    <scope>NUCLEOTIDE SEQUENCE [LARGE SCALE GENOMIC DNA]</scope>
    <source>
        <strain evidence="10">IAEA</strain>
    </source>
</reference>
<dbReference type="InterPro" id="IPR015955">
    <property type="entry name" value="Lactate_DH/Glyco_Ohase_4_C"/>
</dbReference>
<evidence type="ECO:0000256" key="5">
    <source>
        <dbReference type="ARBA" id="ARBA00023027"/>
    </source>
</evidence>
<accession>A0A1A9X224</accession>
<name>A0A1A9X224_9MUSC</name>